<dbReference type="InterPro" id="IPR035965">
    <property type="entry name" value="PAS-like_dom_sf"/>
</dbReference>
<dbReference type="InterPro" id="IPR000700">
    <property type="entry name" value="PAS-assoc_C"/>
</dbReference>
<dbReference type="RefSeq" id="WP_218141218.1">
    <property type="nucleotide sequence ID" value="NZ_BMYN01000003.1"/>
</dbReference>
<dbReference type="InterPro" id="IPR001610">
    <property type="entry name" value="PAC"/>
</dbReference>
<dbReference type="Pfam" id="PF13426">
    <property type="entry name" value="PAS_9"/>
    <property type="match status" value="1"/>
</dbReference>
<protein>
    <submittedName>
        <fullName evidence="3">PAS domain S-box-containing protein</fullName>
    </submittedName>
</protein>
<dbReference type="Proteomes" id="UP000199445">
    <property type="component" value="Unassembled WGS sequence"/>
</dbReference>
<dbReference type="SMART" id="SM00091">
    <property type="entry name" value="PAS"/>
    <property type="match status" value="1"/>
</dbReference>
<dbReference type="PANTHER" id="PTHR44757">
    <property type="entry name" value="DIGUANYLATE CYCLASE DGCP"/>
    <property type="match status" value="1"/>
</dbReference>
<dbReference type="CDD" id="cd00130">
    <property type="entry name" value="PAS"/>
    <property type="match status" value="1"/>
</dbReference>
<proteinExistence type="predicted"/>
<organism evidence="3 4">
    <name type="scientific">Marinobacter persicus</name>
    <dbReference type="NCBI Taxonomy" id="930118"/>
    <lineage>
        <taxon>Bacteria</taxon>
        <taxon>Pseudomonadati</taxon>
        <taxon>Pseudomonadota</taxon>
        <taxon>Gammaproteobacteria</taxon>
        <taxon>Pseudomonadales</taxon>
        <taxon>Marinobacteraceae</taxon>
        <taxon>Marinobacter</taxon>
    </lineage>
</organism>
<dbReference type="PANTHER" id="PTHR44757:SF2">
    <property type="entry name" value="BIOFILM ARCHITECTURE MAINTENANCE PROTEIN MBAA"/>
    <property type="match status" value="1"/>
</dbReference>
<evidence type="ECO:0000259" key="1">
    <source>
        <dbReference type="PROSITE" id="PS50112"/>
    </source>
</evidence>
<dbReference type="SMART" id="SM00086">
    <property type="entry name" value="PAC"/>
    <property type="match status" value="1"/>
</dbReference>
<evidence type="ECO:0000313" key="4">
    <source>
        <dbReference type="Proteomes" id="UP000199445"/>
    </source>
</evidence>
<keyword evidence="4" id="KW-1185">Reference proteome</keyword>
<feature type="domain" description="PAS" evidence="1">
    <location>
        <begin position="4"/>
        <end position="74"/>
    </location>
</feature>
<dbReference type="EMBL" id="FOSC01000003">
    <property type="protein sequence ID" value="SFJ47523.1"/>
    <property type="molecule type" value="Genomic_DNA"/>
</dbReference>
<dbReference type="PROSITE" id="PS50113">
    <property type="entry name" value="PAC"/>
    <property type="match status" value="1"/>
</dbReference>
<feature type="domain" description="PAC" evidence="2">
    <location>
        <begin position="81"/>
        <end position="133"/>
    </location>
</feature>
<accession>A0A1I3RLP3</accession>
<evidence type="ECO:0000259" key="2">
    <source>
        <dbReference type="PROSITE" id="PS50113"/>
    </source>
</evidence>
<dbReference type="InterPro" id="IPR000014">
    <property type="entry name" value="PAS"/>
</dbReference>
<dbReference type="NCBIfam" id="TIGR00229">
    <property type="entry name" value="sensory_box"/>
    <property type="match status" value="1"/>
</dbReference>
<dbReference type="SUPFAM" id="SSF55785">
    <property type="entry name" value="PYP-like sensor domain (PAS domain)"/>
    <property type="match status" value="1"/>
</dbReference>
<sequence length="145" mass="16472">MQLNDEVMGRLIEQNPDAMIFADTEGRILVWNEAAERVFGFTKEQAIGESLDIIIPEKLREPHWRGYDEAIKNAGTKYWGQSMPTKAIHSEGSMIYVELGFSIVLDDDGKVIGVLSSGRDITERFQKEKENKKRLAELEKAQKEG</sequence>
<evidence type="ECO:0000313" key="3">
    <source>
        <dbReference type="EMBL" id="SFJ47523.1"/>
    </source>
</evidence>
<dbReference type="Gene3D" id="3.30.450.20">
    <property type="entry name" value="PAS domain"/>
    <property type="match status" value="1"/>
</dbReference>
<gene>
    <name evidence="3" type="ORF">SAMN05216429_1035</name>
</gene>
<dbReference type="AlphaFoldDB" id="A0A1I3RLP3"/>
<reference evidence="3 4" key="1">
    <citation type="submission" date="2016-10" db="EMBL/GenBank/DDBJ databases">
        <authorList>
            <person name="de Groot N.N."/>
        </authorList>
    </citation>
    <scope>NUCLEOTIDE SEQUENCE [LARGE SCALE GENOMIC DNA]</scope>
    <source>
        <strain evidence="3 4">IBRC-M 10445</strain>
    </source>
</reference>
<dbReference type="InterPro" id="IPR052155">
    <property type="entry name" value="Biofilm_reg_signaling"/>
</dbReference>
<name>A0A1I3RLP3_9GAMM</name>
<dbReference type="PROSITE" id="PS50112">
    <property type="entry name" value="PAS"/>
    <property type="match status" value="1"/>
</dbReference>